<name>V5SAZ6_9HYPH</name>
<accession>V5SAZ6</accession>
<dbReference type="Proteomes" id="UP000018542">
    <property type="component" value="Chromosome"/>
</dbReference>
<evidence type="ECO:0000313" key="1">
    <source>
        <dbReference type="EMBL" id="AHB48006.1"/>
    </source>
</evidence>
<gene>
    <name evidence="1" type="ORF">W911_05690</name>
</gene>
<dbReference type="AlphaFoldDB" id="V5SAZ6"/>
<proteinExistence type="predicted"/>
<dbReference type="KEGG" id="hni:W911_05690"/>
<dbReference type="PATRIC" id="fig|1029756.8.peg.1196"/>
<protein>
    <submittedName>
        <fullName evidence="1">Uncharacterized protein</fullName>
    </submittedName>
</protein>
<dbReference type="HOGENOM" id="CLU_2246292_0_0_5"/>
<reference evidence="1 2" key="1">
    <citation type="journal article" date="2014" name="Genome Announc.">
        <title>Complete Genome Sequence of Hyphomicrobium nitrativorans Strain NL23, a Denitrifying Bacterium Isolated from Biofilm of a Methanol-Fed Denitrification System Treating Seawater at the Montreal Biodome.</title>
        <authorList>
            <person name="Martineau C."/>
            <person name="Villeneuve C."/>
            <person name="Mauffrey F."/>
            <person name="Villemur R."/>
        </authorList>
    </citation>
    <scope>NUCLEOTIDE SEQUENCE [LARGE SCALE GENOMIC DNA]</scope>
    <source>
        <strain evidence="1">NL23</strain>
    </source>
</reference>
<dbReference type="STRING" id="1029756.W911_05690"/>
<sequence length="104" mass="11615">MLFWIAGPLSAFGFDLAPIFSNSIREDVMRNTSGQNDELLADVPDSELMAVVLEGRHGSYAAEVAEFFALLHRQLGDRGRSQAWGGVARLVRRREHDRMLATVQ</sequence>
<dbReference type="EMBL" id="CP006912">
    <property type="protein sequence ID" value="AHB48006.1"/>
    <property type="molecule type" value="Genomic_DNA"/>
</dbReference>
<organism evidence="1 2">
    <name type="scientific">Hyphomicrobium nitrativorans NL23</name>
    <dbReference type="NCBI Taxonomy" id="1029756"/>
    <lineage>
        <taxon>Bacteria</taxon>
        <taxon>Pseudomonadati</taxon>
        <taxon>Pseudomonadota</taxon>
        <taxon>Alphaproteobacteria</taxon>
        <taxon>Hyphomicrobiales</taxon>
        <taxon>Hyphomicrobiaceae</taxon>
        <taxon>Hyphomicrobium</taxon>
    </lineage>
</organism>
<keyword evidence="2" id="KW-1185">Reference proteome</keyword>
<evidence type="ECO:0000313" key="2">
    <source>
        <dbReference type="Proteomes" id="UP000018542"/>
    </source>
</evidence>